<proteinExistence type="predicted"/>
<evidence type="ECO:0000313" key="2">
    <source>
        <dbReference type="EMBL" id="KOS16662.1"/>
    </source>
</evidence>
<name>A0A0M9VRI7_ESCWE</name>
<evidence type="ECO:0000256" key="1">
    <source>
        <dbReference type="SAM" id="MobiDB-lite"/>
    </source>
</evidence>
<feature type="region of interest" description="Disordered" evidence="1">
    <location>
        <begin position="51"/>
        <end position="82"/>
    </location>
</feature>
<dbReference type="AlphaFoldDB" id="A0A0M9VRI7"/>
<dbReference type="Proteomes" id="UP000053831">
    <property type="component" value="Unassembled WGS sequence"/>
</dbReference>
<accession>A0A0M9VRI7</accession>
<organism evidence="2 3">
    <name type="scientific">Escovopsis weberi</name>
    <dbReference type="NCBI Taxonomy" id="150374"/>
    <lineage>
        <taxon>Eukaryota</taxon>
        <taxon>Fungi</taxon>
        <taxon>Dikarya</taxon>
        <taxon>Ascomycota</taxon>
        <taxon>Pezizomycotina</taxon>
        <taxon>Sordariomycetes</taxon>
        <taxon>Hypocreomycetidae</taxon>
        <taxon>Hypocreales</taxon>
        <taxon>Hypocreaceae</taxon>
        <taxon>Escovopsis</taxon>
    </lineage>
</organism>
<evidence type="ECO:0000313" key="3">
    <source>
        <dbReference type="Proteomes" id="UP000053831"/>
    </source>
</evidence>
<protein>
    <submittedName>
        <fullName evidence="2">Uncharacterized protein</fullName>
    </submittedName>
</protein>
<dbReference type="OrthoDB" id="5380370at2759"/>
<reference evidence="2 3" key="1">
    <citation type="submission" date="2015-07" db="EMBL/GenBank/DDBJ databases">
        <title>The genome of the fungus Escovopsis weberi, a specialized disease agent of ant agriculture.</title>
        <authorList>
            <person name="de Man T.J."/>
            <person name="Stajich J.E."/>
            <person name="Kubicek C.P."/>
            <person name="Chenthamara K."/>
            <person name="Atanasova L."/>
            <person name="Druzhinina I.S."/>
            <person name="Birnbaum S."/>
            <person name="Barribeau S.M."/>
            <person name="Teiling C."/>
            <person name="Suen G."/>
            <person name="Currie C."/>
            <person name="Gerardo N.M."/>
        </authorList>
    </citation>
    <scope>NUCLEOTIDE SEQUENCE [LARGE SCALE GENOMIC DNA]</scope>
</reference>
<keyword evidence="3" id="KW-1185">Reference proteome</keyword>
<dbReference type="EMBL" id="LGSR01000029">
    <property type="protein sequence ID" value="KOS16662.1"/>
    <property type="molecule type" value="Genomic_DNA"/>
</dbReference>
<sequence>MGRPTLTRAARSSEDAIPMAKIDYSLAPASCREMTLRMTLTRPDLRADEDQMYGWQKSGRKLQSREETVQPRAYSRNGSHNKDDIEKQLAEIDHEVLANDSGVVKRFWNKVRRS</sequence>
<comment type="caution">
    <text evidence="2">The sequence shown here is derived from an EMBL/GenBank/DDBJ whole genome shotgun (WGS) entry which is preliminary data.</text>
</comment>
<gene>
    <name evidence="2" type="ORF">ESCO_004720</name>
</gene>